<evidence type="ECO:0000256" key="8">
    <source>
        <dbReference type="ARBA" id="ARBA00047989"/>
    </source>
</evidence>
<keyword evidence="6" id="KW-0378">Hydrolase</keyword>
<accession>A0A0S7BK78</accession>
<dbReference type="AlphaFoldDB" id="A0A0S7BK78"/>
<evidence type="ECO:0000313" key="13">
    <source>
        <dbReference type="Proteomes" id="UP000055060"/>
    </source>
</evidence>
<evidence type="ECO:0000256" key="7">
    <source>
        <dbReference type="ARBA" id="ARBA00022833"/>
    </source>
</evidence>
<dbReference type="Proteomes" id="UP000055060">
    <property type="component" value="Unassembled WGS sequence"/>
</dbReference>
<dbReference type="InterPro" id="IPR003730">
    <property type="entry name" value="Cu_polyphenol_OxRdtase"/>
</dbReference>
<evidence type="ECO:0000256" key="9">
    <source>
        <dbReference type="ARBA" id="ARBA00048968"/>
    </source>
</evidence>
<dbReference type="InterPro" id="IPR038371">
    <property type="entry name" value="Cu_polyphenol_OxRdtase_sf"/>
</dbReference>
<protein>
    <recommendedName>
        <fullName evidence="11">Purine nucleoside phosphorylase</fullName>
    </recommendedName>
</protein>
<dbReference type="GO" id="GO:0016787">
    <property type="term" value="F:hydrolase activity"/>
    <property type="evidence" value="ECO:0007669"/>
    <property type="project" value="UniProtKB-KW"/>
</dbReference>
<dbReference type="InterPro" id="IPR011324">
    <property type="entry name" value="Cytotoxic_necrot_fac-like_cat"/>
</dbReference>
<dbReference type="GO" id="GO:0005507">
    <property type="term" value="F:copper ion binding"/>
    <property type="evidence" value="ECO:0007669"/>
    <property type="project" value="TreeGrafter"/>
</dbReference>
<evidence type="ECO:0000256" key="5">
    <source>
        <dbReference type="ARBA" id="ARBA00022723"/>
    </source>
</evidence>
<evidence type="ECO:0000256" key="3">
    <source>
        <dbReference type="ARBA" id="ARBA00007353"/>
    </source>
</evidence>
<dbReference type="Pfam" id="PF02578">
    <property type="entry name" value="Cu-oxidase_4"/>
    <property type="match status" value="1"/>
</dbReference>
<evidence type="ECO:0000256" key="10">
    <source>
        <dbReference type="ARBA" id="ARBA00049893"/>
    </source>
</evidence>
<comment type="catalytic activity">
    <reaction evidence="9">
        <text>adenosine + phosphate = alpha-D-ribose 1-phosphate + adenine</text>
        <dbReference type="Rhea" id="RHEA:27642"/>
        <dbReference type="ChEBI" id="CHEBI:16335"/>
        <dbReference type="ChEBI" id="CHEBI:16708"/>
        <dbReference type="ChEBI" id="CHEBI:43474"/>
        <dbReference type="ChEBI" id="CHEBI:57720"/>
        <dbReference type="EC" id="2.4.2.1"/>
    </reaction>
    <physiologicalReaction direction="left-to-right" evidence="9">
        <dbReference type="Rhea" id="RHEA:27643"/>
    </physiologicalReaction>
</comment>
<comment type="catalytic activity">
    <reaction evidence="1">
        <text>inosine + phosphate = alpha-D-ribose 1-phosphate + hypoxanthine</text>
        <dbReference type="Rhea" id="RHEA:27646"/>
        <dbReference type="ChEBI" id="CHEBI:17368"/>
        <dbReference type="ChEBI" id="CHEBI:17596"/>
        <dbReference type="ChEBI" id="CHEBI:43474"/>
        <dbReference type="ChEBI" id="CHEBI:57720"/>
        <dbReference type="EC" id="2.4.2.1"/>
    </reaction>
    <physiologicalReaction direction="left-to-right" evidence="1">
        <dbReference type="Rhea" id="RHEA:27647"/>
    </physiologicalReaction>
</comment>
<dbReference type="RefSeq" id="WP_075073978.1">
    <property type="nucleotide sequence ID" value="NZ_DF967972.1"/>
</dbReference>
<dbReference type="NCBIfam" id="TIGR00726">
    <property type="entry name" value="peptidoglycan editing factor PgeF"/>
    <property type="match status" value="1"/>
</dbReference>
<keyword evidence="4" id="KW-0808">Transferase</keyword>
<dbReference type="PANTHER" id="PTHR30616:SF2">
    <property type="entry name" value="PURINE NUCLEOSIDE PHOSPHORYLASE LACC1"/>
    <property type="match status" value="1"/>
</dbReference>
<dbReference type="GO" id="GO:0017061">
    <property type="term" value="F:S-methyl-5-thioadenosine phosphorylase activity"/>
    <property type="evidence" value="ECO:0007669"/>
    <property type="project" value="UniProtKB-EC"/>
</dbReference>
<evidence type="ECO:0000256" key="2">
    <source>
        <dbReference type="ARBA" id="ARBA00003215"/>
    </source>
</evidence>
<comment type="catalytic activity">
    <reaction evidence="8">
        <text>adenosine + H2O + H(+) = inosine + NH4(+)</text>
        <dbReference type="Rhea" id="RHEA:24408"/>
        <dbReference type="ChEBI" id="CHEBI:15377"/>
        <dbReference type="ChEBI" id="CHEBI:15378"/>
        <dbReference type="ChEBI" id="CHEBI:16335"/>
        <dbReference type="ChEBI" id="CHEBI:17596"/>
        <dbReference type="ChEBI" id="CHEBI:28938"/>
        <dbReference type="EC" id="3.5.4.4"/>
    </reaction>
    <physiologicalReaction direction="left-to-right" evidence="8">
        <dbReference type="Rhea" id="RHEA:24409"/>
    </physiologicalReaction>
</comment>
<proteinExistence type="inferred from homology"/>
<dbReference type="OrthoDB" id="4279at2"/>
<dbReference type="STRING" id="360412.LARV_02519"/>
<sequence>MPIVEKNGLRFFSFESFPEDEVVQGIYSRQGGVSPRPWASLNLGGLNGDSRENVIENRRRIFESVDRPVESLFDVWQVHSVDVICTDQPRPLDTPHRKADAIATDHAEITLFMRFADCVPVFFYEPEKKVVAMAHAGWQGTVKNIVAQTVRAMQARYACKVENIYAGIGPSIGPDHYEVGVDVADRIKAVLEERTGEVLRSQHGRFKLDLWKTNQILLEKAGVRHIEIAGICTACHIEDWYSHRAEQGNTGRFGAILALKADGNR</sequence>
<dbReference type="Gene3D" id="3.60.140.10">
    <property type="entry name" value="CNF1/YfiH-like putative cysteine hydrolases"/>
    <property type="match status" value="1"/>
</dbReference>
<dbReference type="SUPFAM" id="SSF64438">
    <property type="entry name" value="CNF1/YfiH-like putative cysteine hydrolases"/>
    <property type="match status" value="1"/>
</dbReference>
<evidence type="ECO:0000256" key="11">
    <source>
        <dbReference type="RuleBase" id="RU361274"/>
    </source>
</evidence>
<name>A0A0S7BK78_9CHLR</name>
<evidence type="ECO:0000256" key="6">
    <source>
        <dbReference type="ARBA" id="ARBA00022801"/>
    </source>
</evidence>
<comment type="catalytic activity">
    <reaction evidence="10">
        <text>S-methyl-5'-thioadenosine + phosphate = 5-(methylsulfanyl)-alpha-D-ribose 1-phosphate + adenine</text>
        <dbReference type="Rhea" id="RHEA:11852"/>
        <dbReference type="ChEBI" id="CHEBI:16708"/>
        <dbReference type="ChEBI" id="CHEBI:17509"/>
        <dbReference type="ChEBI" id="CHEBI:43474"/>
        <dbReference type="ChEBI" id="CHEBI:58533"/>
        <dbReference type="EC" id="2.4.2.28"/>
    </reaction>
    <physiologicalReaction direction="left-to-right" evidence="10">
        <dbReference type="Rhea" id="RHEA:11853"/>
    </physiologicalReaction>
</comment>
<keyword evidence="5" id="KW-0479">Metal-binding</keyword>
<dbReference type="EMBL" id="DF967972">
    <property type="protein sequence ID" value="GAP14744.1"/>
    <property type="molecule type" value="Genomic_DNA"/>
</dbReference>
<comment type="function">
    <text evidence="2">Purine nucleoside enzyme that catalyzes the phosphorolysis of adenosine and inosine nucleosides, yielding D-ribose 1-phosphate and the respective free bases, adenine and hypoxanthine. Also catalyzes the phosphorolysis of S-methyl-5'-thioadenosine into adenine and S-methyl-5-thio-alpha-D-ribose 1-phosphate. Also has adenosine deaminase activity.</text>
</comment>
<dbReference type="CDD" id="cd16833">
    <property type="entry name" value="YfiH"/>
    <property type="match status" value="1"/>
</dbReference>
<keyword evidence="13" id="KW-1185">Reference proteome</keyword>
<keyword evidence="7" id="KW-0862">Zinc</keyword>
<dbReference type="PANTHER" id="PTHR30616">
    <property type="entry name" value="UNCHARACTERIZED PROTEIN YFIH"/>
    <property type="match status" value="1"/>
</dbReference>
<organism evidence="12">
    <name type="scientific">Longilinea arvoryzae</name>
    <dbReference type="NCBI Taxonomy" id="360412"/>
    <lineage>
        <taxon>Bacteria</taxon>
        <taxon>Bacillati</taxon>
        <taxon>Chloroflexota</taxon>
        <taxon>Anaerolineae</taxon>
        <taxon>Anaerolineales</taxon>
        <taxon>Anaerolineaceae</taxon>
        <taxon>Longilinea</taxon>
    </lineage>
</organism>
<evidence type="ECO:0000256" key="1">
    <source>
        <dbReference type="ARBA" id="ARBA00000553"/>
    </source>
</evidence>
<gene>
    <name evidence="12" type="ORF">LARV_02519</name>
</gene>
<reference evidence="12" key="1">
    <citation type="submission" date="2015-07" db="EMBL/GenBank/DDBJ databases">
        <title>Draft Genome Sequences of Anaerolinea thermolimosa IMO-1, Bellilinea caldifistulae GOMI-1, Leptolinea tardivitalis YMTK-2, Levilinea saccharolytica KIBI-1,Longilinea arvoryzae KOME-1, Previously Described as Members of the Anaerolineaceae (Chloroflexi).</title>
        <authorList>
            <person name="Sekiguchi Y."/>
            <person name="Ohashi A."/>
            <person name="Matsuura N."/>
            <person name="Tourlousse M.D."/>
        </authorList>
    </citation>
    <scope>NUCLEOTIDE SEQUENCE [LARGE SCALE GENOMIC DNA]</scope>
    <source>
        <strain evidence="12">KOME-1</strain>
    </source>
</reference>
<comment type="similarity">
    <text evidence="3 11">Belongs to the purine nucleoside phosphorylase YfiH/LACC1 family.</text>
</comment>
<evidence type="ECO:0000313" key="12">
    <source>
        <dbReference type="EMBL" id="GAP14744.1"/>
    </source>
</evidence>
<evidence type="ECO:0000256" key="4">
    <source>
        <dbReference type="ARBA" id="ARBA00022679"/>
    </source>
</evidence>